<feature type="compositionally biased region" description="Acidic residues" evidence="1">
    <location>
        <begin position="595"/>
        <end position="616"/>
    </location>
</feature>
<evidence type="ECO:0008006" key="4">
    <source>
        <dbReference type="Google" id="ProtNLM"/>
    </source>
</evidence>
<gene>
    <name evidence="2" type="ORF">PCOR1329_LOCUS36361</name>
</gene>
<dbReference type="EMBL" id="CAUYUJ010014425">
    <property type="protein sequence ID" value="CAK0841066.1"/>
    <property type="molecule type" value="Genomic_DNA"/>
</dbReference>
<name>A0ABN9T7K4_9DINO</name>
<sequence>MSLILGWFRQFLRQRFRLQASASLPGLRARAGAARPGIIQWLSCATYRTGAAERVAWHPRRQPRQQPPQWDGPPHVGRTLTAGTSAPSPCELRAALAAAARFARRGARRGGAADAPLRRELPDRERCVGESRRFEREQLALLQDYVCRAQRRDGSWEPCGGGARAPAGAARRPPQRVAEAELDVATSGHWEGAEGPFPADSLGSLSRYATCGHYLGPKLPKDGKLEGRPLTQDVMETPHARGVAGGADRSRCHEYRFASRASANASLHQYSWATRESAQQCLQGRWIAFWGDSTTRIAFSAMVDFLAGGIDDPTFPTHDWSYDLHTKNIDKCNHATDAQELACHLAAHIPESGTSVTFNWVTKMSLWPSLKETLAVFQNKQEFPNLQLNAVPDLLLINSGPWEVYEFKNSLTGWIDNDRYAEMFANFLEHELGGLIEQGQLGVGQVSTRLMVLGNTACPQGPALFCKAGGVPCTSRMADLARLQRSVLWRKAAELGLEASARYVDALSLYDPLPAQYQCLGSGFHLPAVVTDARINHDLRRHAEGMLHEVRTATSLGRKTAALTEAVERQHALARPVLRDTDVHMVPTNEAEGAPGEDDEDGGGVEGAEEEGEGGDLDAEVTRMISEADAGEPLGPTAAGCACDPQVKCGLQGRSFSWCRVGGGTCALLRRDHADVLDLGGADHNLYKGQSVIPASGAFPERSGAVWDYCTPKP</sequence>
<evidence type="ECO:0000313" key="3">
    <source>
        <dbReference type="Proteomes" id="UP001189429"/>
    </source>
</evidence>
<proteinExistence type="predicted"/>
<feature type="region of interest" description="Disordered" evidence="1">
    <location>
        <begin position="58"/>
        <end position="86"/>
    </location>
</feature>
<protein>
    <recommendedName>
        <fullName evidence="4">CDAN1-interacting nuclease 1</fullName>
    </recommendedName>
</protein>
<accession>A0ABN9T7K4</accession>
<evidence type="ECO:0000313" key="2">
    <source>
        <dbReference type="EMBL" id="CAK0841066.1"/>
    </source>
</evidence>
<feature type="non-terminal residue" evidence="2">
    <location>
        <position position="714"/>
    </location>
</feature>
<evidence type="ECO:0000256" key="1">
    <source>
        <dbReference type="SAM" id="MobiDB-lite"/>
    </source>
</evidence>
<comment type="caution">
    <text evidence="2">The sequence shown here is derived from an EMBL/GenBank/DDBJ whole genome shotgun (WGS) entry which is preliminary data.</text>
</comment>
<reference evidence="2" key="1">
    <citation type="submission" date="2023-10" db="EMBL/GenBank/DDBJ databases">
        <authorList>
            <person name="Chen Y."/>
            <person name="Shah S."/>
            <person name="Dougan E. K."/>
            <person name="Thang M."/>
            <person name="Chan C."/>
        </authorList>
    </citation>
    <scope>NUCLEOTIDE SEQUENCE [LARGE SCALE GENOMIC DNA]</scope>
</reference>
<keyword evidence="3" id="KW-1185">Reference proteome</keyword>
<feature type="region of interest" description="Disordered" evidence="1">
    <location>
        <begin position="588"/>
        <end position="616"/>
    </location>
</feature>
<dbReference type="Proteomes" id="UP001189429">
    <property type="component" value="Unassembled WGS sequence"/>
</dbReference>
<organism evidence="2 3">
    <name type="scientific">Prorocentrum cordatum</name>
    <dbReference type="NCBI Taxonomy" id="2364126"/>
    <lineage>
        <taxon>Eukaryota</taxon>
        <taxon>Sar</taxon>
        <taxon>Alveolata</taxon>
        <taxon>Dinophyceae</taxon>
        <taxon>Prorocentrales</taxon>
        <taxon>Prorocentraceae</taxon>
        <taxon>Prorocentrum</taxon>
    </lineage>
</organism>